<evidence type="ECO:0000256" key="3">
    <source>
        <dbReference type="ARBA" id="ARBA00022692"/>
    </source>
</evidence>
<feature type="transmembrane region" description="Helical" evidence="6">
    <location>
        <begin position="685"/>
        <end position="708"/>
    </location>
</feature>
<dbReference type="InterPro" id="IPR050250">
    <property type="entry name" value="Macrolide_Exporter_MacB"/>
</dbReference>
<reference evidence="9 10" key="1">
    <citation type="submission" date="2018-04" db="EMBL/GenBank/DDBJ databases">
        <title>Chitinophaga fuyangensis sp. nov., isolated from soil in a chemical factory.</title>
        <authorList>
            <person name="Chen K."/>
        </authorList>
    </citation>
    <scope>NUCLEOTIDE SEQUENCE [LARGE SCALE GENOMIC DNA]</scope>
    <source>
        <strain evidence="9 10">LY-1</strain>
    </source>
</reference>
<keyword evidence="4 6" id="KW-1133">Transmembrane helix</keyword>
<evidence type="ECO:0000259" key="7">
    <source>
        <dbReference type="Pfam" id="PF02687"/>
    </source>
</evidence>
<dbReference type="EMBL" id="QCYK01000001">
    <property type="protein sequence ID" value="PUZ29848.1"/>
    <property type="molecule type" value="Genomic_DNA"/>
</dbReference>
<sequence>MIKNYFKTALRSLLNNKVFSLINIAGLAIGTICCLYIIAYVTDQYSYDRHHRQVADIYRVNSLLGITSGESEKASCSPPIGPAMKLELPEVLEYTRVVPTERLGAKQHLLHYQDKSLYEKAAVYADSTFFNVFTYHFVYGDNRHALDAPYTVVLKKSLSDKLFGETNPVGKVIEIDNAYGRHGFKVTGVVDDRLGKSHIQSAIFMAMNSGGMGSVTYNSTSWAAYNYVATYVKLHHGAAAAALERKLPAFLQLHGAAQLKEMGMKKELHLQPVTSIHTTGGYDNELSKTVSSTFLKMLLLIAVLIQVIACINFMNLTTARASRRAKEVGVRKIIGAGMNDLVKQFLGESLLLSLVAMLLALPVLALVRPFLNAVTRADISMSFMADYRFVLLLLGITIITGLLAGSYPAFYLSAFKPINTIKGQLNNHISAAGIRRLLVVFQFVLSIVFISAIVVIYFQLSYIRHKDLGFEKQQRLVFNFYTDDSKGRIPAFMNDLQQLSEVKSATMADNYPGQVISKDWPYYLEGKDPASSNDVAFIFSDENFAKTMGIRLLSGRDFRAGDSGRALVNEAFCKVLGLDPLTAVGKRLYPKDYQGEPGNFLEIAGVLKDFNYTSLHTEVKPFMLRYQPEYGKDIVVVSTSSVDYSGLLDKVAAIWQRDFPTVPFTYSFLDEDVQRQYETETTLSGIINLFTFIAIFLSCLGLFGLSVFDTEQRRKEIGIRKVLGASMSGLVMLLSKDFLKLIGISFVIALPFAWWIMSRWLDAFPYRVSLSWWMFALAGAGALLIAFGTISFQAIKGALANPINNIKAE</sequence>
<feature type="domain" description="ABC3 transporter permease C-terminal" evidence="7">
    <location>
        <begin position="300"/>
        <end position="413"/>
    </location>
</feature>
<feature type="domain" description="ABC3 transporter permease C-terminal" evidence="7">
    <location>
        <begin position="689"/>
        <end position="796"/>
    </location>
</feature>
<keyword evidence="5 6" id="KW-0472">Membrane</keyword>
<feature type="transmembrane region" description="Helical" evidence="6">
    <location>
        <begin position="294"/>
        <end position="316"/>
    </location>
</feature>
<evidence type="ECO:0000256" key="2">
    <source>
        <dbReference type="ARBA" id="ARBA00022475"/>
    </source>
</evidence>
<dbReference type="PANTHER" id="PTHR30572:SF18">
    <property type="entry name" value="ABC-TYPE MACROLIDE FAMILY EXPORT SYSTEM PERMEASE COMPONENT 2"/>
    <property type="match status" value="1"/>
</dbReference>
<organism evidence="9 10">
    <name type="scientific">Chitinophaga parva</name>
    <dbReference type="NCBI Taxonomy" id="2169414"/>
    <lineage>
        <taxon>Bacteria</taxon>
        <taxon>Pseudomonadati</taxon>
        <taxon>Bacteroidota</taxon>
        <taxon>Chitinophagia</taxon>
        <taxon>Chitinophagales</taxon>
        <taxon>Chitinophagaceae</taxon>
        <taxon>Chitinophaga</taxon>
    </lineage>
</organism>
<evidence type="ECO:0000313" key="9">
    <source>
        <dbReference type="EMBL" id="PUZ29848.1"/>
    </source>
</evidence>
<dbReference type="RefSeq" id="WP_108686485.1">
    <property type="nucleotide sequence ID" value="NZ_QCYK01000001.1"/>
</dbReference>
<feature type="transmembrane region" description="Helical" evidence="6">
    <location>
        <begin position="738"/>
        <end position="758"/>
    </location>
</feature>
<evidence type="ECO:0000259" key="8">
    <source>
        <dbReference type="Pfam" id="PF12704"/>
    </source>
</evidence>
<name>A0A2T7BQ87_9BACT</name>
<keyword evidence="2" id="KW-1003">Cell membrane</keyword>
<feature type="transmembrane region" description="Helical" evidence="6">
    <location>
        <begin position="21"/>
        <end position="41"/>
    </location>
</feature>
<keyword evidence="3 6" id="KW-0812">Transmembrane</keyword>
<dbReference type="Pfam" id="PF02687">
    <property type="entry name" value="FtsX"/>
    <property type="match status" value="2"/>
</dbReference>
<dbReference type="OrthoDB" id="5933722at2"/>
<accession>A0A2T7BQ87</accession>
<gene>
    <name evidence="9" type="ORF">DCC81_06165</name>
</gene>
<feature type="transmembrane region" description="Helical" evidence="6">
    <location>
        <begin position="350"/>
        <end position="371"/>
    </location>
</feature>
<comment type="caution">
    <text evidence="9">The sequence shown here is derived from an EMBL/GenBank/DDBJ whole genome shotgun (WGS) entry which is preliminary data.</text>
</comment>
<keyword evidence="10" id="KW-1185">Reference proteome</keyword>
<dbReference type="AlphaFoldDB" id="A0A2T7BQ87"/>
<feature type="transmembrane region" description="Helical" evidence="6">
    <location>
        <begin position="770"/>
        <end position="792"/>
    </location>
</feature>
<dbReference type="InterPro" id="IPR003838">
    <property type="entry name" value="ABC3_permease_C"/>
</dbReference>
<evidence type="ECO:0000256" key="5">
    <source>
        <dbReference type="ARBA" id="ARBA00023136"/>
    </source>
</evidence>
<dbReference type="PANTHER" id="PTHR30572">
    <property type="entry name" value="MEMBRANE COMPONENT OF TRANSPORTER-RELATED"/>
    <property type="match status" value="1"/>
</dbReference>
<feature type="transmembrane region" description="Helical" evidence="6">
    <location>
        <begin position="436"/>
        <end position="458"/>
    </location>
</feature>
<evidence type="ECO:0000256" key="6">
    <source>
        <dbReference type="SAM" id="Phobius"/>
    </source>
</evidence>
<dbReference type="Proteomes" id="UP000244450">
    <property type="component" value="Unassembled WGS sequence"/>
</dbReference>
<feature type="domain" description="MacB-like periplasmic core" evidence="8">
    <location>
        <begin position="20"/>
        <end position="248"/>
    </location>
</feature>
<feature type="transmembrane region" description="Helical" evidence="6">
    <location>
        <begin position="391"/>
        <end position="415"/>
    </location>
</feature>
<evidence type="ECO:0000313" key="10">
    <source>
        <dbReference type="Proteomes" id="UP000244450"/>
    </source>
</evidence>
<dbReference type="Pfam" id="PF12704">
    <property type="entry name" value="MacB_PCD"/>
    <property type="match status" value="1"/>
</dbReference>
<evidence type="ECO:0000256" key="4">
    <source>
        <dbReference type="ARBA" id="ARBA00022989"/>
    </source>
</evidence>
<evidence type="ECO:0000256" key="1">
    <source>
        <dbReference type="ARBA" id="ARBA00004651"/>
    </source>
</evidence>
<dbReference type="InterPro" id="IPR025857">
    <property type="entry name" value="MacB_PCD"/>
</dbReference>
<comment type="subcellular location">
    <subcellularLocation>
        <location evidence="1">Cell membrane</location>
        <topology evidence="1">Multi-pass membrane protein</topology>
    </subcellularLocation>
</comment>
<dbReference type="GO" id="GO:0005886">
    <property type="term" value="C:plasma membrane"/>
    <property type="evidence" value="ECO:0007669"/>
    <property type="project" value="UniProtKB-SubCell"/>
</dbReference>
<protein>
    <submittedName>
        <fullName evidence="9">ABC transporter permease</fullName>
    </submittedName>
</protein>
<proteinExistence type="predicted"/>
<dbReference type="GO" id="GO:0022857">
    <property type="term" value="F:transmembrane transporter activity"/>
    <property type="evidence" value="ECO:0007669"/>
    <property type="project" value="TreeGrafter"/>
</dbReference>